<keyword evidence="3" id="KW-0479">Metal-binding</keyword>
<comment type="caution">
    <text evidence="15">The sequence shown here is derived from an EMBL/GenBank/DDBJ whole genome shotgun (WGS) entry which is preliminary data.</text>
</comment>
<evidence type="ECO:0000256" key="8">
    <source>
        <dbReference type="ARBA" id="ARBA00023157"/>
    </source>
</evidence>
<dbReference type="Pfam" id="PF00431">
    <property type="entry name" value="CUB"/>
    <property type="match status" value="1"/>
</dbReference>
<feature type="domain" description="Peptidase M4 C-terminal" evidence="12">
    <location>
        <begin position="400"/>
        <end position="553"/>
    </location>
</feature>
<feature type="domain" description="Peptidase M4" evidence="11">
    <location>
        <begin position="248"/>
        <end position="397"/>
    </location>
</feature>
<dbReference type="InterPro" id="IPR027268">
    <property type="entry name" value="Peptidase_M4/M1_CTD_sf"/>
</dbReference>
<evidence type="ECO:0000256" key="4">
    <source>
        <dbReference type="ARBA" id="ARBA00022729"/>
    </source>
</evidence>
<dbReference type="SUPFAM" id="SSF89260">
    <property type="entry name" value="Collagen-binding domain"/>
    <property type="match status" value="1"/>
</dbReference>
<dbReference type="Gene3D" id="2.60.120.290">
    <property type="entry name" value="Spermadhesin, CUB domain"/>
    <property type="match status" value="1"/>
</dbReference>
<dbReference type="SUPFAM" id="SSF49854">
    <property type="entry name" value="Spermadhesin, CUB domain"/>
    <property type="match status" value="1"/>
</dbReference>
<evidence type="ECO:0000259" key="11">
    <source>
        <dbReference type="Pfam" id="PF01447"/>
    </source>
</evidence>
<comment type="similarity">
    <text evidence="1">Belongs to the peptidase M4 family.</text>
</comment>
<evidence type="ECO:0000259" key="13">
    <source>
        <dbReference type="Pfam" id="PF04151"/>
    </source>
</evidence>
<accession>A0ABQ5N5A3</accession>
<dbReference type="CDD" id="cd09597">
    <property type="entry name" value="M4_TLP"/>
    <property type="match status" value="1"/>
</dbReference>
<keyword evidence="5" id="KW-0378">Hydrolase</keyword>
<dbReference type="Pfam" id="PF07504">
    <property type="entry name" value="FTP"/>
    <property type="match status" value="1"/>
</dbReference>
<dbReference type="Proteomes" id="UP001208567">
    <property type="component" value="Unassembled WGS sequence"/>
</dbReference>
<dbReference type="PANTHER" id="PTHR33794:SF1">
    <property type="entry name" value="BACILLOLYSIN"/>
    <property type="match status" value="1"/>
</dbReference>
<organism evidence="15 16">
    <name type="scientific">Clostridium omnivorum</name>
    <dbReference type="NCBI Taxonomy" id="1604902"/>
    <lineage>
        <taxon>Bacteria</taxon>
        <taxon>Bacillati</taxon>
        <taxon>Bacillota</taxon>
        <taxon>Clostridia</taxon>
        <taxon>Eubacteriales</taxon>
        <taxon>Clostridiaceae</taxon>
        <taxon>Clostridium</taxon>
    </lineage>
</organism>
<dbReference type="Gene3D" id="2.60.120.380">
    <property type="match status" value="1"/>
</dbReference>
<feature type="signal peptide" evidence="9">
    <location>
        <begin position="1"/>
        <end position="22"/>
    </location>
</feature>
<reference evidence="15 16" key="1">
    <citation type="journal article" date="2024" name="Int. J. Syst. Evol. Microbiol.">
        <title>Clostridium omnivorum sp. nov., isolated from anoxic soil under the treatment of reductive soil disinfestation.</title>
        <authorList>
            <person name="Ueki A."/>
            <person name="Tonouchi A."/>
            <person name="Kaku N."/>
            <person name="Honma S."/>
            <person name="Ueki K."/>
        </authorList>
    </citation>
    <scope>NUCLEOTIDE SEQUENCE [LARGE SCALE GENOMIC DNA]</scope>
    <source>
        <strain evidence="15 16">E14</strain>
    </source>
</reference>
<dbReference type="InterPro" id="IPR000859">
    <property type="entry name" value="CUB_dom"/>
</dbReference>
<evidence type="ECO:0000259" key="14">
    <source>
        <dbReference type="Pfam" id="PF07504"/>
    </source>
</evidence>
<feature type="domain" description="FTP" evidence="14">
    <location>
        <begin position="103"/>
        <end position="152"/>
    </location>
</feature>
<proteinExistence type="inferred from homology"/>
<dbReference type="Pfam" id="PF04151">
    <property type="entry name" value="PPC"/>
    <property type="match status" value="1"/>
</dbReference>
<keyword evidence="6" id="KW-0862">Zinc</keyword>
<dbReference type="CDD" id="cd00041">
    <property type="entry name" value="CUB"/>
    <property type="match status" value="1"/>
</dbReference>
<protein>
    <submittedName>
        <fullName evidence="15">Uncharacterized protein</fullName>
    </submittedName>
</protein>
<dbReference type="InterPro" id="IPR023612">
    <property type="entry name" value="Peptidase_M4"/>
</dbReference>
<evidence type="ECO:0000256" key="9">
    <source>
        <dbReference type="SAM" id="SignalP"/>
    </source>
</evidence>
<dbReference type="PANTHER" id="PTHR33794">
    <property type="entry name" value="BACILLOLYSIN"/>
    <property type="match status" value="1"/>
</dbReference>
<dbReference type="SUPFAM" id="SSF55486">
    <property type="entry name" value="Metalloproteases ('zincins'), catalytic domain"/>
    <property type="match status" value="1"/>
</dbReference>
<keyword evidence="7" id="KW-0482">Metalloprotease</keyword>
<feature type="chain" id="PRO_5047008943" evidence="9">
    <location>
        <begin position="23"/>
        <end position="784"/>
    </location>
</feature>
<dbReference type="PRINTS" id="PR00730">
    <property type="entry name" value="THERMOLYSIN"/>
</dbReference>
<dbReference type="InterPro" id="IPR007280">
    <property type="entry name" value="Peptidase_C_arc/bac"/>
</dbReference>
<evidence type="ECO:0000313" key="16">
    <source>
        <dbReference type="Proteomes" id="UP001208567"/>
    </source>
</evidence>
<evidence type="ECO:0000256" key="2">
    <source>
        <dbReference type="ARBA" id="ARBA00022670"/>
    </source>
</evidence>
<evidence type="ECO:0000256" key="7">
    <source>
        <dbReference type="ARBA" id="ARBA00023049"/>
    </source>
</evidence>
<feature type="domain" description="CUB" evidence="10">
    <location>
        <begin position="690"/>
        <end position="777"/>
    </location>
</feature>
<sequence length="784" mass="85160">MKKVLGISVAALLMLNTAMVGAAPNDNASMKAIDKEAKKMKVLEKFSEKSQSSGKELKVYTNGANGNPSFITGNLAESSVKTAKDAENFMTQNKDVFKLDAGSFVNKSAETDKLGMKHYKTRLVIDGIPVYGSEVIIHTDANGNVYAVNGNVNSQAPAGSWSKEFKLAADKAIKTAEGSLDLKGKNIEYTAAPTAEAYLYNKDGKWLPVYYVTMQFLSPFPANMKVFVNASNGNIVESRNELKKSSTTGTGVGLYGTRNLNLDLVSGKYYMRDLTHPATVETYTANYGSTLPGTMVSDTDNNFNSTAQFDAVDVHYNTAVVYNFYKDNFNRNSYDNNGTTLKSTVLYRDPQYPNDPYDNAFWNGSQMVYGDGSGTYFKHIGSALDVVGHEFTHAITERTANLAYENQSGALNESMSDVFGYFIEGQPTDWLMGEDVWTPSTPGDALRSLQDPTLYNQPATMADYKNLPNTESGDWGGVHTNSGIPNKAFYLAATSINDNTKLEQVYYRALTTYLTQYAQFADAKTALVQAANDLYPGTTIAQKISDAFTQVGIGSSTPSQDTYESNNTLATAYGPLTSGTAYSSYIYSASDVDYYYFNAAAGGTITVNLTNLPKDYDLYLYNSAGTQVAKSENGSTTSEAISYTASAAGKFYVKVVGYSGAYSTSTAYSLKATYPTSGGPTQQWYYETVSLSSPHNYTNSYSATQTYTKTGATKVSLHFSRLETEANYDFVTVTDKNGNVIGKYSGTKAAFTVEVPGDTAKITLTSDSSVTGYGYDIDQAGYYQ</sequence>
<dbReference type="Pfam" id="PF02868">
    <property type="entry name" value="Peptidase_M4_C"/>
    <property type="match status" value="1"/>
</dbReference>
<dbReference type="EMBL" id="BRXR01000001">
    <property type="protein sequence ID" value="GLC30397.1"/>
    <property type="molecule type" value="Genomic_DNA"/>
</dbReference>
<keyword evidence="16" id="KW-1185">Reference proteome</keyword>
<gene>
    <name evidence="15" type="ORF">bsdE14_18070</name>
</gene>
<dbReference type="InterPro" id="IPR001570">
    <property type="entry name" value="Peptidase_M4_C_domain"/>
</dbReference>
<feature type="domain" description="Peptidase C-terminal archaeal/bacterial" evidence="13">
    <location>
        <begin position="591"/>
        <end position="656"/>
    </location>
</feature>
<dbReference type="InterPro" id="IPR013856">
    <property type="entry name" value="Peptidase_M4_domain"/>
</dbReference>
<dbReference type="InterPro" id="IPR035914">
    <property type="entry name" value="Sperma_CUB_dom_sf"/>
</dbReference>
<evidence type="ECO:0000256" key="6">
    <source>
        <dbReference type="ARBA" id="ARBA00022833"/>
    </source>
</evidence>
<dbReference type="InterPro" id="IPR011096">
    <property type="entry name" value="FTP_domain"/>
</dbReference>
<keyword evidence="8" id="KW-1015">Disulfide bond</keyword>
<dbReference type="Pfam" id="PF01447">
    <property type="entry name" value="Peptidase_M4"/>
    <property type="match status" value="1"/>
</dbReference>
<dbReference type="InterPro" id="IPR050728">
    <property type="entry name" value="Zinc_Metalloprotease_M4"/>
</dbReference>
<evidence type="ECO:0000256" key="3">
    <source>
        <dbReference type="ARBA" id="ARBA00022723"/>
    </source>
</evidence>
<dbReference type="Gene3D" id="1.10.390.10">
    <property type="entry name" value="Neutral Protease Domain 2"/>
    <property type="match status" value="1"/>
</dbReference>
<dbReference type="RefSeq" id="WP_264849657.1">
    <property type="nucleotide sequence ID" value="NZ_BRXR01000001.1"/>
</dbReference>
<evidence type="ECO:0000259" key="12">
    <source>
        <dbReference type="Pfam" id="PF02868"/>
    </source>
</evidence>
<keyword evidence="2" id="KW-0645">Protease</keyword>
<evidence type="ECO:0000256" key="5">
    <source>
        <dbReference type="ARBA" id="ARBA00022801"/>
    </source>
</evidence>
<name>A0ABQ5N5A3_9CLOT</name>
<dbReference type="Gene3D" id="3.10.450.490">
    <property type="match status" value="1"/>
</dbReference>
<evidence type="ECO:0000313" key="15">
    <source>
        <dbReference type="EMBL" id="GLC30397.1"/>
    </source>
</evidence>
<evidence type="ECO:0000259" key="10">
    <source>
        <dbReference type="Pfam" id="PF00431"/>
    </source>
</evidence>
<dbReference type="Gene3D" id="3.10.170.10">
    <property type="match status" value="1"/>
</dbReference>
<keyword evidence="4 9" id="KW-0732">Signal</keyword>
<evidence type="ECO:0000256" key="1">
    <source>
        <dbReference type="ARBA" id="ARBA00009388"/>
    </source>
</evidence>